<dbReference type="RefSeq" id="WP_004564476.1">
    <property type="nucleotide sequence ID" value="NZ_AEKL01000005.1"/>
</dbReference>
<evidence type="ECO:0000313" key="1">
    <source>
        <dbReference type="EMBL" id="EFQ54085.1"/>
    </source>
</evidence>
<comment type="caution">
    <text evidence="1">The sequence shown here is derived from an EMBL/GenBank/DDBJ whole genome shotgun (WGS) entry which is preliminary data.</text>
</comment>
<dbReference type="OrthoDB" id="2305864at2"/>
<dbReference type="eggNOG" id="ENOG5030AXH">
    <property type="taxonomic scope" value="Bacteria"/>
</dbReference>
<evidence type="ECO:0000313" key="2">
    <source>
        <dbReference type="Proteomes" id="UP000003070"/>
    </source>
</evidence>
<reference evidence="1 2" key="1">
    <citation type="submission" date="2010-10" db="EMBL/GenBank/DDBJ databases">
        <authorList>
            <person name="Durkin A.S."/>
            <person name="Madupu R."/>
            <person name="Torralba M."/>
            <person name="Gillis M."/>
            <person name="Methe B."/>
            <person name="Sutton G."/>
            <person name="Nelson K.E."/>
        </authorList>
    </citation>
    <scope>NUCLEOTIDE SEQUENCE [LARGE SCALE GENOMIC DNA]</scope>
    <source>
        <strain evidence="1 2">PB013-T2-3</strain>
    </source>
</reference>
<sequence length="73" mass="8771">MNWAAFFNDLQEWMKASNVMLQRAGLTSDTYWKWLTETLGMIETRYNRNPLVVKILVAVTDYQEEQWRKVKGR</sequence>
<dbReference type="AlphaFoldDB" id="E3C5A1"/>
<gene>
    <name evidence="1" type="ORF">HMPREF9265_1627</name>
</gene>
<accession>E3C5A1</accession>
<protein>
    <submittedName>
        <fullName evidence="1">Uncharacterized protein</fullName>
    </submittedName>
</protein>
<proteinExistence type="predicted"/>
<dbReference type="Proteomes" id="UP000003070">
    <property type="component" value="Unassembled WGS sequence"/>
</dbReference>
<dbReference type="EMBL" id="AEKL01000005">
    <property type="protein sequence ID" value="EFQ54085.1"/>
    <property type="molecule type" value="Genomic_DNA"/>
</dbReference>
<name>E3C5A1_9LACO</name>
<organism evidence="1 2">
    <name type="scientific">Limosilactobacillus oris PB013-T2-3</name>
    <dbReference type="NCBI Taxonomy" id="908339"/>
    <lineage>
        <taxon>Bacteria</taxon>
        <taxon>Bacillati</taxon>
        <taxon>Bacillota</taxon>
        <taxon>Bacilli</taxon>
        <taxon>Lactobacillales</taxon>
        <taxon>Lactobacillaceae</taxon>
        <taxon>Limosilactobacillus</taxon>
    </lineage>
</organism>